<comment type="caution">
    <text evidence="1">The sequence shown here is derived from an EMBL/GenBank/DDBJ whole genome shotgun (WGS) entry which is preliminary data.</text>
</comment>
<sequence>MFTSNSARCRGGEATGSTNGVVVALRCSISIQQMPHSMSKHIHFGHCRFVERVRDGSSCSESKWE</sequence>
<protein>
    <submittedName>
        <fullName evidence="1">Uncharacterized protein</fullName>
    </submittedName>
</protein>
<accession>A0A9P8UXI4</accession>
<name>A0A9P8UXI4_9PEZI</name>
<dbReference type="AlphaFoldDB" id="A0A9P8UXI4"/>
<dbReference type="GeneID" id="70130249"/>
<organism evidence="1 2">
    <name type="scientific">Truncatella angustata</name>
    <dbReference type="NCBI Taxonomy" id="152316"/>
    <lineage>
        <taxon>Eukaryota</taxon>
        <taxon>Fungi</taxon>
        <taxon>Dikarya</taxon>
        <taxon>Ascomycota</taxon>
        <taxon>Pezizomycotina</taxon>
        <taxon>Sordariomycetes</taxon>
        <taxon>Xylariomycetidae</taxon>
        <taxon>Amphisphaeriales</taxon>
        <taxon>Sporocadaceae</taxon>
        <taxon>Truncatella</taxon>
    </lineage>
</organism>
<proteinExistence type="predicted"/>
<dbReference type="EMBL" id="JAGPXC010000001">
    <property type="protein sequence ID" value="KAH6659826.1"/>
    <property type="molecule type" value="Genomic_DNA"/>
</dbReference>
<gene>
    <name evidence="1" type="ORF">BKA67DRAFT_545903</name>
</gene>
<keyword evidence="2" id="KW-1185">Reference proteome</keyword>
<evidence type="ECO:0000313" key="1">
    <source>
        <dbReference type="EMBL" id="KAH6659826.1"/>
    </source>
</evidence>
<dbReference type="RefSeq" id="XP_045963957.1">
    <property type="nucleotide sequence ID" value="XM_046101357.1"/>
</dbReference>
<reference evidence="1" key="1">
    <citation type="journal article" date="2021" name="Nat. Commun.">
        <title>Genetic determinants of endophytism in the Arabidopsis root mycobiome.</title>
        <authorList>
            <person name="Mesny F."/>
            <person name="Miyauchi S."/>
            <person name="Thiergart T."/>
            <person name="Pickel B."/>
            <person name="Atanasova L."/>
            <person name="Karlsson M."/>
            <person name="Huettel B."/>
            <person name="Barry K.W."/>
            <person name="Haridas S."/>
            <person name="Chen C."/>
            <person name="Bauer D."/>
            <person name="Andreopoulos W."/>
            <person name="Pangilinan J."/>
            <person name="LaButti K."/>
            <person name="Riley R."/>
            <person name="Lipzen A."/>
            <person name="Clum A."/>
            <person name="Drula E."/>
            <person name="Henrissat B."/>
            <person name="Kohler A."/>
            <person name="Grigoriev I.V."/>
            <person name="Martin F.M."/>
            <person name="Hacquard S."/>
        </authorList>
    </citation>
    <scope>NUCLEOTIDE SEQUENCE</scope>
    <source>
        <strain evidence="1">MPI-SDFR-AT-0073</strain>
    </source>
</reference>
<dbReference type="Proteomes" id="UP000758603">
    <property type="component" value="Unassembled WGS sequence"/>
</dbReference>
<evidence type="ECO:0000313" key="2">
    <source>
        <dbReference type="Proteomes" id="UP000758603"/>
    </source>
</evidence>